<evidence type="ECO:0000259" key="4">
    <source>
        <dbReference type="PROSITE" id="PS51186"/>
    </source>
</evidence>
<dbReference type="PANTHER" id="PTHR43792">
    <property type="entry name" value="GNAT FAMILY, PUTATIVE (AFU_ORTHOLOGUE AFUA_3G00765)-RELATED-RELATED"/>
    <property type="match status" value="1"/>
</dbReference>
<keyword evidence="2" id="KW-0012">Acyltransferase</keyword>
<protein>
    <submittedName>
        <fullName evidence="5">GNAT family N-acetyltransferase</fullName>
    </submittedName>
</protein>
<dbReference type="Gene3D" id="3.40.630.30">
    <property type="match status" value="1"/>
</dbReference>
<evidence type="ECO:0000256" key="3">
    <source>
        <dbReference type="ARBA" id="ARBA00038502"/>
    </source>
</evidence>
<gene>
    <name evidence="5" type="ORF">K7G82_23835</name>
</gene>
<comment type="similarity">
    <text evidence="3">Belongs to the acetyltransferase family. RimJ subfamily.</text>
</comment>
<evidence type="ECO:0000256" key="1">
    <source>
        <dbReference type="ARBA" id="ARBA00022679"/>
    </source>
</evidence>
<name>A0ABS7PVG7_9SPHN</name>
<keyword evidence="6" id="KW-1185">Reference proteome</keyword>
<dbReference type="PROSITE" id="PS51186">
    <property type="entry name" value="GNAT"/>
    <property type="match status" value="1"/>
</dbReference>
<keyword evidence="1" id="KW-0808">Transferase</keyword>
<dbReference type="InterPro" id="IPR000182">
    <property type="entry name" value="GNAT_dom"/>
</dbReference>
<proteinExistence type="inferred from homology"/>
<dbReference type="InterPro" id="IPR016181">
    <property type="entry name" value="Acyl_CoA_acyltransferase"/>
</dbReference>
<dbReference type="Pfam" id="PF13302">
    <property type="entry name" value="Acetyltransf_3"/>
    <property type="match status" value="1"/>
</dbReference>
<sequence length="188" mass="20284">MEPSEISPAAAAFEKRRTVTHHLEITTPRSVIAPLADADAADVQRITDASVTARVSFLPSPFTLEDTYALIAARADRCFHGVRDRATGELHGVIGVHGRPFGMVEIGYWFAAAARGRGLATEAVDAALTALEDLPGCNGIEAECALDNHPSWGLLEKLGFRATGDAGQRPERMLMRWHGRPGIRIDVC</sequence>
<dbReference type="EMBL" id="JAINVV010000011">
    <property type="protein sequence ID" value="MBY8825356.1"/>
    <property type="molecule type" value="Genomic_DNA"/>
</dbReference>
<dbReference type="SUPFAM" id="SSF55729">
    <property type="entry name" value="Acyl-CoA N-acyltransferases (Nat)"/>
    <property type="match status" value="1"/>
</dbReference>
<accession>A0ABS7PVG7</accession>
<dbReference type="Proteomes" id="UP000706039">
    <property type="component" value="Unassembled WGS sequence"/>
</dbReference>
<feature type="domain" description="N-acetyltransferase" evidence="4">
    <location>
        <begin position="30"/>
        <end position="178"/>
    </location>
</feature>
<evidence type="ECO:0000313" key="6">
    <source>
        <dbReference type="Proteomes" id="UP000706039"/>
    </source>
</evidence>
<dbReference type="InterPro" id="IPR051531">
    <property type="entry name" value="N-acetyltransferase"/>
</dbReference>
<comment type="caution">
    <text evidence="5">The sequence shown here is derived from an EMBL/GenBank/DDBJ whole genome shotgun (WGS) entry which is preliminary data.</text>
</comment>
<evidence type="ECO:0000256" key="2">
    <source>
        <dbReference type="ARBA" id="ARBA00023315"/>
    </source>
</evidence>
<organism evidence="5 6">
    <name type="scientific">Sphingomonas colocasiae</name>
    <dbReference type="NCBI Taxonomy" id="1848973"/>
    <lineage>
        <taxon>Bacteria</taxon>
        <taxon>Pseudomonadati</taxon>
        <taxon>Pseudomonadota</taxon>
        <taxon>Alphaproteobacteria</taxon>
        <taxon>Sphingomonadales</taxon>
        <taxon>Sphingomonadaceae</taxon>
        <taxon>Sphingomonas</taxon>
    </lineage>
</organism>
<evidence type="ECO:0000313" key="5">
    <source>
        <dbReference type="EMBL" id="MBY8825356.1"/>
    </source>
</evidence>
<dbReference type="PANTHER" id="PTHR43792:SF8">
    <property type="entry name" value="[RIBOSOMAL PROTEIN US5]-ALANINE N-ACETYLTRANSFERASE"/>
    <property type="match status" value="1"/>
</dbReference>
<reference evidence="5 6" key="1">
    <citation type="submission" date="2021-08" db="EMBL/GenBank/DDBJ databases">
        <authorList>
            <person name="Tuo L."/>
        </authorList>
    </citation>
    <scope>NUCLEOTIDE SEQUENCE [LARGE SCALE GENOMIC DNA]</scope>
    <source>
        <strain evidence="5 6">JCM 31229</strain>
    </source>
</reference>